<evidence type="ECO:0000313" key="2">
    <source>
        <dbReference type="EMBL" id="TKW49098.1"/>
    </source>
</evidence>
<name>A0A4U6X151_9PEZI</name>
<keyword evidence="3" id="KW-1185">Reference proteome</keyword>
<proteinExistence type="predicted"/>
<gene>
    <name evidence="2" type="ORF">CTA1_6035</name>
</gene>
<sequence>MDHGIPEQPPQVPTMALVNRSHYRVDSAKNKLMDGEIARSQTPQAPSLDPPLQHIPPVRSPQKLFVRIPLLGHYRVFIAAGCRGLENPDSQKEALQVR</sequence>
<protein>
    <submittedName>
        <fullName evidence="2">Uncharacterized protein</fullName>
    </submittedName>
</protein>
<organism evidence="2 3">
    <name type="scientific">Colletotrichum tanaceti</name>
    <dbReference type="NCBI Taxonomy" id="1306861"/>
    <lineage>
        <taxon>Eukaryota</taxon>
        <taxon>Fungi</taxon>
        <taxon>Dikarya</taxon>
        <taxon>Ascomycota</taxon>
        <taxon>Pezizomycotina</taxon>
        <taxon>Sordariomycetes</taxon>
        <taxon>Hypocreomycetidae</taxon>
        <taxon>Glomerellales</taxon>
        <taxon>Glomerellaceae</taxon>
        <taxon>Colletotrichum</taxon>
        <taxon>Colletotrichum destructivum species complex</taxon>
    </lineage>
</organism>
<accession>A0A4U6X151</accession>
<reference evidence="2 3" key="1">
    <citation type="journal article" date="2019" name="PLoS ONE">
        <title>Comparative genome analysis indicates high evolutionary potential of pathogenicity genes in Colletotrichum tanaceti.</title>
        <authorList>
            <person name="Lelwala R.V."/>
            <person name="Korhonen P.K."/>
            <person name="Young N.D."/>
            <person name="Scott J.B."/>
            <person name="Ades P.A."/>
            <person name="Gasser R.B."/>
            <person name="Taylor P.W.J."/>
        </authorList>
    </citation>
    <scope>NUCLEOTIDE SEQUENCE [LARGE SCALE GENOMIC DNA]</scope>
    <source>
        <strain evidence="2">BRIP57314</strain>
    </source>
</reference>
<evidence type="ECO:0000256" key="1">
    <source>
        <dbReference type="SAM" id="MobiDB-lite"/>
    </source>
</evidence>
<dbReference type="Proteomes" id="UP000310108">
    <property type="component" value="Unassembled WGS sequence"/>
</dbReference>
<dbReference type="EMBL" id="PJEX01000618">
    <property type="protein sequence ID" value="TKW49098.1"/>
    <property type="molecule type" value="Genomic_DNA"/>
</dbReference>
<dbReference type="AlphaFoldDB" id="A0A4U6X151"/>
<evidence type="ECO:0000313" key="3">
    <source>
        <dbReference type="Proteomes" id="UP000310108"/>
    </source>
</evidence>
<feature type="region of interest" description="Disordered" evidence="1">
    <location>
        <begin position="36"/>
        <end position="56"/>
    </location>
</feature>
<comment type="caution">
    <text evidence="2">The sequence shown here is derived from an EMBL/GenBank/DDBJ whole genome shotgun (WGS) entry which is preliminary data.</text>
</comment>